<dbReference type="Pfam" id="PF04909">
    <property type="entry name" value="Amidohydro_2"/>
    <property type="match status" value="1"/>
</dbReference>
<dbReference type="EMBL" id="BAABFO010000001">
    <property type="protein sequence ID" value="GAA4322060.1"/>
    <property type="molecule type" value="Genomic_DNA"/>
</dbReference>
<evidence type="ECO:0000313" key="4">
    <source>
        <dbReference type="Proteomes" id="UP001501671"/>
    </source>
</evidence>
<dbReference type="SUPFAM" id="SSF51556">
    <property type="entry name" value="Metallo-dependent hydrolases"/>
    <property type="match status" value="1"/>
</dbReference>
<feature type="compositionally biased region" description="Low complexity" evidence="1">
    <location>
        <begin position="8"/>
        <end position="21"/>
    </location>
</feature>
<gene>
    <name evidence="3" type="ORF">GCM10023144_01740</name>
</gene>
<dbReference type="InterPro" id="IPR032466">
    <property type="entry name" value="Metal_Hydrolase"/>
</dbReference>
<dbReference type="InterPro" id="IPR052358">
    <property type="entry name" value="Aro_Compnd_Degr_Hydrolases"/>
</dbReference>
<dbReference type="PANTHER" id="PTHR35563:SF2">
    <property type="entry name" value="BARREL METAL-DEPENDENT HYDROLASE, PUTATIVE (AFU_ORTHOLOGUE AFUA_1G16240)-RELATED"/>
    <property type="match status" value="1"/>
</dbReference>
<dbReference type="RefSeq" id="WP_345245359.1">
    <property type="nucleotide sequence ID" value="NZ_BAABFO010000001.1"/>
</dbReference>
<protein>
    <submittedName>
        <fullName evidence="3">Amidohydrolase family protein</fullName>
    </submittedName>
</protein>
<accession>A0ABP8GCY5</accession>
<dbReference type="PANTHER" id="PTHR35563">
    <property type="entry name" value="BARREL METAL-DEPENDENT HYDROLASE, PUTATIVE (AFU_ORTHOLOGUE AFUA_1G16240)-RELATED"/>
    <property type="match status" value="1"/>
</dbReference>
<evidence type="ECO:0000313" key="3">
    <source>
        <dbReference type="EMBL" id="GAA4322060.1"/>
    </source>
</evidence>
<feature type="domain" description="Amidohydrolase-related" evidence="2">
    <location>
        <begin position="38"/>
        <end position="292"/>
    </location>
</feature>
<keyword evidence="4" id="KW-1185">Reference proteome</keyword>
<organism evidence="3 4">
    <name type="scientific">Pigmentiphaga soli</name>
    <dbReference type="NCBI Taxonomy" id="1007095"/>
    <lineage>
        <taxon>Bacteria</taxon>
        <taxon>Pseudomonadati</taxon>
        <taxon>Pseudomonadota</taxon>
        <taxon>Betaproteobacteria</taxon>
        <taxon>Burkholderiales</taxon>
        <taxon>Alcaligenaceae</taxon>
        <taxon>Pigmentiphaga</taxon>
    </lineage>
</organism>
<name>A0ABP8GCY5_9BURK</name>
<evidence type="ECO:0000259" key="2">
    <source>
        <dbReference type="Pfam" id="PF04909"/>
    </source>
</evidence>
<evidence type="ECO:0000256" key="1">
    <source>
        <dbReference type="SAM" id="MobiDB-lite"/>
    </source>
</evidence>
<reference evidence="4" key="1">
    <citation type="journal article" date="2019" name="Int. J. Syst. Evol. Microbiol.">
        <title>The Global Catalogue of Microorganisms (GCM) 10K type strain sequencing project: providing services to taxonomists for standard genome sequencing and annotation.</title>
        <authorList>
            <consortium name="The Broad Institute Genomics Platform"/>
            <consortium name="The Broad Institute Genome Sequencing Center for Infectious Disease"/>
            <person name="Wu L."/>
            <person name="Ma J."/>
        </authorList>
    </citation>
    <scope>NUCLEOTIDE SEQUENCE [LARGE SCALE GENOMIC DNA]</scope>
    <source>
        <strain evidence="4">JCM 17666</strain>
    </source>
</reference>
<sequence length="296" mass="32490">MTNALEPSSQYAAADAASQADRTAPGQAPAPWQHAPVWDCHVHVFDAAEPVLPGHYGVTTNSIQTLQAIAGRHHVGHLVLVQPSVYGGNHRLLLDALEQSGGRHRGVIVAAPGLSAGTLDHMHELGVRGVRVNLVSPVGNEWRPVESMLPHLRRLGWHVEWYAKPEHLPTVIRLHDAWQVPCVLAHLAGLTARDCADAPLWRHMDALAALGAWIKISAMYRLDAEPPYRELDPLLRRLGALFEGRLVWGSDWPHTSLPGDRKPPYADLWTAVQRVLPDQLQAILAVNPLRLYCAGA</sequence>
<feature type="region of interest" description="Disordered" evidence="1">
    <location>
        <begin position="1"/>
        <end position="31"/>
    </location>
</feature>
<dbReference type="Gene3D" id="3.20.20.140">
    <property type="entry name" value="Metal-dependent hydrolases"/>
    <property type="match status" value="1"/>
</dbReference>
<dbReference type="Proteomes" id="UP001501671">
    <property type="component" value="Unassembled WGS sequence"/>
</dbReference>
<dbReference type="InterPro" id="IPR006680">
    <property type="entry name" value="Amidohydro-rel"/>
</dbReference>
<proteinExistence type="predicted"/>
<comment type="caution">
    <text evidence="3">The sequence shown here is derived from an EMBL/GenBank/DDBJ whole genome shotgun (WGS) entry which is preliminary data.</text>
</comment>